<feature type="region of interest" description="Disordered" evidence="2">
    <location>
        <begin position="79"/>
        <end position="100"/>
    </location>
</feature>
<dbReference type="InterPro" id="IPR029058">
    <property type="entry name" value="AB_hydrolase_fold"/>
</dbReference>
<protein>
    <submittedName>
        <fullName evidence="4">Family of serine hydrolases 3</fullName>
    </submittedName>
</protein>
<proteinExistence type="predicted"/>
<dbReference type="GO" id="GO:0016787">
    <property type="term" value="F:hydrolase activity"/>
    <property type="evidence" value="ECO:0007669"/>
    <property type="project" value="UniProtKB-KW"/>
</dbReference>
<keyword evidence="1 4" id="KW-0378">Hydrolase</keyword>
<evidence type="ECO:0000259" key="3">
    <source>
        <dbReference type="Pfam" id="PF03959"/>
    </source>
</evidence>
<evidence type="ECO:0000313" key="4">
    <source>
        <dbReference type="EMBL" id="KAK7737290.1"/>
    </source>
</evidence>
<dbReference type="Gene3D" id="3.40.50.1820">
    <property type="entry name" value="alpha/beta hydrolase"/>
    <property type="match status" value="1"/>
</dbReference>
<dbReference type="InterPro" id="IPR050593">
    <property type="entry name" value="LovG"/>
</dbReference>
<accession>A0AAN9U4R2</accession>
<dbReference type="GO" id="GO:0019748">
    <property type="term" value="P:secondary metabolic process"/>
    <property type="evidence" value="ECO:0007669"/>
    <property type="project" value="TreeGrafter"/>
</dbReference>
<evidence type="ECO:0000313" key="5">
    <source>
        <dbReference type="Proteomes" id="UP001320245"/>
    </source>
</evidence>
<gene>
    <name evidence="4" type="primary">FSH3</name>
    <name evidence="4" type="ORF">SLS53_006593</name>
</gene>
<dbReference type="AlphaFoldDB" id="A0AAN9U4R2"/>
<feature type="domain" description="Serine hydrolase" evidence="3">
    <location>
        <begin position="27"/>
        <end position="272"/>
    </location>
</feature>
<dbReference type="Pfam" id="PF03959">
    <property type="entry name" value="FSH1"/>
    <property type="match status" value="1"/>
</dbReference>
<dbReference type="Proteomes" id="UP001320245">
    <property type="component" value="Unassembled WGS sequence"/>
</dbReference>
<dbReference type="EMBL" id="JAJSPL020000030">
    <property type="protein sequence ID" value="KAK7737290.1"/>
    <property type="molecule type" value="Genomic_DNA"/>
</dbReference>
<comment type="caution">
    <text evidence="4">The sequence shown here is derived from an EMBL/GenBank/DDBJ whole genome shotgun (WGS) entry which is preliminary data.</text>
</comment>
<dbReference type="SUPFAM" id="SSF53474">
    <property type="entry name" value="alpha/beta-Hydrolases"/>
    <property type="match status" value="1"/>
</dbReference>
<dbReference type="PANTHER" id="PTHR48070">
    <property type="entry name" value="ESTERASE OVCA2"/>
    <property type="match status" value="1"/>
</dbReference>
<dbReference type="GO" id="GO:0005634">
    <property type="term" value="C:nucleus"/>
    <property type="evidence" value="ECO:0007669"/>
    <property type="project" value="TreeGrafter"/>
</dbReference>
<evidence type="ECO:0000256" key="2">
    <source>
        <dbReference type="SAM" id="MobiDB-lite"/>
    </source>
</evidence>
<dbReference type="GO" id="GO:0005737">
    <property type="term" value="C:cytoplasm"/>
    <property type="evidence" value="ECO:0007669"/>
    <property type="project" value="TreeGrafter"/>
</dbReference>
<evidence type="ECO:0000256" key="1">
    <source>
        <dbReference type="ARBA" id="ARBA00022801"/>
    </source>
</evidence>
<reference evidence="4 5" key="1">
    <citation type="journal article" date="2023" name="PLoS ONE">
        <title>Cytospora paraplurivora sp. nov. isolated from orchards with fruit tree decline syndrome in Ontario, Canada.</title>
        <authorList>
            <person name="Ilyukhin E."/>
            <person name="Nguyen H.D.T."/>
            <person name="Castle A.J."/>
            <person name="Ellouze W."/>
        </authorList>
    </citation>
    <scope>NUCLEOTIDE SEQUENCE [LARGE SCALE GENOMIC DNA]</scope>
    <source>
        <strain evidence="4 5">FDS-564</strain>
    </source>
</reference>
<name>A0AAN9U4R2_9PEZI</name>
<sequence>MATEKPAKPSAKQLAAEKKAKAAEELKEVRILMLHGYTQSGALFRGRTRSLEKLLTRALSPYKLKPTLFYPTAPFRLSPRDIPGFKPPEDGGEDGNGNNADADAEIDSWAWWRWEEATGVYINLRETFDSVARCIREDAAGRVDAVIGFSQGACLAAMVAAAMEKLADGSFRRAPAADPESRYDWGWVDGLREANGNVPLKFAVLYSSFKPPQQELAWLFEPKIQTPTLQYIGSLDTVVSEERSRTLLDASQDPVLVTHPGGHFLPVKKEWAAPLIGFIKKHSGVPEEEEEVVADEN</sequence>
<dbReference type="PANTHER" id="PTHR48070:SF6">
    <property type="entry name" value="ESTERASE OVCA2"/>
    <property type="match status" value="1"/>
</dbReference>
<keyword evidence="5" id="KW-1185">Reference proteome</keyword>
<dbReference type="InterPro" id="IPR005645">
    <property type="entry name" value="FSH-like_dom"/>
</dbReference>
<organism evidence="4 5">
    <name type="scientific">Cytospora paraplurivora</name>
    <dbReference type="NCBI Taxonomy" id="2898453"/>
    <lineage>
        <taxon>Eukaryota</taxon>
        <taxon>Fungi</taxon>
        <taxon>Dikarya</taxon>
        <taxon>Ascomycota</taxon>
        <taxon>Pezizomycotina</taxon>
        <taxon>Sordariomycetes</taxon>
        <taxon>Sordariomycetidae</taxon>
        <taxon>Diaporthales</taxon>
        <taxon>Cytosporaceae</taxon>
        <taxon>Cytospora</taxon>
    </lineage>
</organism>